<reference evidence="5 6" key="1">
    <citation type="submission" date="2017-04" db="EMBL/GenBank/DDBJ databases">
        <authorList>
            <person name="Afonso C.L."/>
            <person name="Miller P.J."/>
            <person name="Scott M.A."/>
            <person name="Spackman E."/>
            <person name="Goraichik I."/>
            <person name="Dimitrov K.M."/>
            <person name="Suarez D.L."/>
            <person name="Swayne D.E."/>
        </authorList>
    </citation>
    <scope>NUCLEOTIDE SEQUENCE [LARGE SCALE GENOMIC DNA]</scope>
    <source>
        <strain evidence="5 6">DSM 43828</strain>
    </source>
</reference>
<keyword evidence="2" id="KW-0285">Flavoprotein</keyword>
<feature type="domain" description="FAD-binding" evidence="4">
    <location>
        <begin position="2"/>
        <end position="327"/>
    </location>
</feature>
<evidence type="ECO:0000259" key="4">
    <source>
        <dbReference type="Pfam" id="PF01494"/>
    </source>
</evidence>
<dbReference type="GO" id="GO:0071949">
    <property type="term" value="F:FAD binding"/>
    <property type="evidence" value="ECO:0007669"/>
    <property type="project" value="InterPro"/>
</dbReference>
<evidence type="ECO:0000256" key="2">
    <source>
        <dbReference type="ARBA" id="ARBA00022630"/>
    </source>
</evidence>
<evidence type="ECO:0000313" key="6">
    <source>
        <dbReference type="Proteomes" id="UP000192674"/>
    </source>
</evidence>
<organism evidence="5 6">
    <name type="scientific">Kibdelosporangium aridum</name>
    <dbReference type="NCBI Taxonomy" id="2030"/>
    <lineage>
        <taxon>Bacteria</taxon>
        <taxon>Bacillati</taxon>
        <taxon>Actinomycetota</taxon>
        <taxon>Actinomycetes</taxon>
        <taxon>Pseudonocardiales</taxon>
        <taxon>Pseudonocardiaceae</taxon>
        <taxon>Kibdelosporangium</taxon>
    </lineage>
</organism>
<evidence type="ECO:0000313" key="5">
    <source>
        <dbReference type="EMBL" id="SMD16419.1"/>
    </source>
</evidence>
<comment type="cofactor">
    <cofactor evidence="1">
        <name>FAD</name>
        <dbReference type="ChEBI" id="CHEBI:57692"/>
    </cofactor>
</comment>
<dbReference type="GO" id="GO:0016709">
    <property type="term" value="F:oxidoreductase activity, acting on paired donors, with incorporation or reduction of molecular oxygen, NAD(P)H as one donor, and incorporation of one atom of oxygen"/>
    <property type="evidence" value="ECO:0007669"/>
    <property type="project" value="UniProtKB-ARBA"/>
</dbReference>
<dbReference type="Pfam" id="PF01494">
    <property type="entry name" value="FAD_binding_3"/>
    <property type="match status" value="1"/>
</dbReference>
<dbReference type="PRINTS" id="PR00420">
    <property type="entry name" value="RNGMNOXGNASE"/>
</dbReference>
<dbReference type="PANTHER" id="PTHR43004:SF19">
    <property type="entry name" value="BINDING MONOOXYGENASE, PUTATIVE (JCVI)-RELATED"/>
    <property type="match status" value="1"/>
</dbReference>
<accession>A0A1Y5XTK8</accession>
<dbReference type="Proteomes" id="UP000192674">
    <property type="component" value="Unassembled WGS sequence"/>
</dbReference>
<dbReference type="InterPro" id="IPR002938">
    <property type="entry name" value="FAD-bd"/>
</dbReference>
<keyword evidence="6" id="KW-1185">Reference proteome</keyword>
<protein>
    <submittedName>
        <fullName evidence="5">2-polyprenyl-6-methoxyphenol hydroxylase</fullName>
    </submittedName>
</protein>
<dbReference type="OrthoDB" id="4141215at2"/>
<gene>
    <name evidence="5" type="ORF">SAMN05661093_05507</name>
</gene>
<dbReference type="SUPFAM" id="SSF51905">
    <property type="entry name" value="FAD/NAD(P)-binding domain"/>
    <property type="match status" value="1"/>
</dbReference>
<dbReference type="Gene3D" id="3.50.50.60">
    <property type="entry name" value="FAD/NAD(P)-binding domain"/>
    <property type="match status" value="1"/>
</dbReference>
<proteinExistence type="predicted"/>
<dbReference type="Gene3D" id="3.40.30.120">
    <property type="match status" value="1"/>
</dbReference>
<dbReference type="InterPro" id="IPR036188">
    <property type="entry name" value="FAD/NAD-bd_sf"/>
</dbReference>
<keyword evidence="3" id="KW-0274">FAD</keyword>
<dbReference type="InterPro" id="IPR050641">
    <property type="entry name" value="RIFMO-like"/>
</dbReference>
<dbReference type="RefSeq" id="WP_084429784.1">
    <property type="nucleotide sequence ID" value="NZ_FWXV01000004.1"/>
</dbReference>
<sequence>MDVVIVGAGPTGLMLAGDLAQAGIDVTILERRASTEANTTRAFAVHARTMEQLDIRGLADKLPGKPVRKLRLFDKMYLDLSKLPTKFNYLFISPQYEVEKVLRERAERLGVKIVHGEEVKSLRQTSDSVILESTTRTWQAKYVVGTDGVRSKVRELIGLPFPGKSVLKSIMLADVRLTTPPTDVLAVNAVGDGFAFIAPFGDGWYRIFAWDRRNQVDDNAPLELDEIREVTKRALGTDMGMHDPRWMSRFHSDERQVPNYRQGRVFLAGDAAHCHSPAGGQGMNTGIQDAANLGWKLAAVLNGHAGDELLDTYQEERHPVGKTVLRSSGTIIRLGMVKTKLGIRLRGLIGGFLLNRTKIATKAAGQISGIGIHYGDKRRAPDIELTDGRLFEALRGGRFVLVTNEARDTPDFVTTVKPKKPVAQPILVRPDGYVTNWDDAKYR</sequence>
<dbReference type="PANTHER" id="PTHR43004">
    <property type="entry name" value="TRK SYSTEM POTASSIUM UPTAKE PROTEIN"/>
    <property type="match status" value="1"/>
</dbReference>
<evidence type="ECO:0000256" key="1">
    <source>
        <dbReference type="ARBA" id="ARBA00001974"/>
    </source>
</evidence>
<evidence type="ECO:0000256" key="3">
    <source>
        <dbReference type="ARBA" id="ARBA00022827"/>
    </source>
</evidence>
<name>A0A1Y5XTK8_KIBAR</name>
<dbReference type="Gene3D" id="3.30.70.2450">
    <property type="match status" value="1"/>
</dbReference>
<dbReference type="EMBL" id="FWXV01000004">
    <property type="protein sequence ID" value="SMD16419.1"/>
    <property type="molecule type" value="Genomic_DNA"/>
</dbReference>
<dbReference type="AlphaFoldDB" id="A0A1Y5XTK8"/>